<evidence type="ECO:0000256" key="5">
    <source>
        <dbReference type="ARBA" id="ARBA00022692"/>
    </source>
</evidence>
<dbReference type="KEGG" id="hel:HELO_2778"/>
<gene>
    <name evidence="10" type="primary">gspF1</name>
    <name evidence="10" type="ordered locus">HELO_2778</name>
    <name evidence="11" type="ORF">SR933_08015</name>
</gene>
<dbReference type="eggNOG" id="COG1459">
    <property type="taxonomic scope" value="Bacteria"/>
</dbReference>
<dbReference type="Gene3D" id="1.20.81.30">
    <property type="entry name" value="Type II secretion system (T2SS), domain F"/>
    <property type="match status" value="2"/>
</dbReference>
<reference evidence="10" key="2">
    <citation type="submission" date="2010-05" db="EMBL/GenBank/DDBJ databases">
        <title>Revision and reannotation of the Halomonas elongata DSM 2581(T) genome.</title>
        <authorList>
            <person name="Pfeiffer F."/>
            <person name="Bagyan I."/>
            <person name="Alfaro-Espinoza G."/>
            <person name="Zamora-Lagos M.A."/>
            <person name="Habermann B."/>
            <person name="Oesterhelt D."/>
            <person name="Kunte H.J."/>
        </authorList>
    </citation>
    <scope>NUCLEOTIDE SEQUENCE</scope>
    <source>
        <strain evidence="10">Type strain: DSM 2581</strain>
    </source>
</reference>
<dbReference type="FunFam" id="1.20.81.30:FF:000001">
    <property type="entry name" value="Type II secretion system protein F"/>
    <property type="match status" value="2"/>
</dbReference>
<protein>
    <submittedName>
        <fullName evidence="10">General secretion pathway protein GspF</fullName>
    </submittedName>
    <submittedName>
        <fullName evidence="11">Type II secretion system F family protein</fullName>
    </submittedName>
</protein>
<dbReference type="Proteomes" id="UP000008707">
    <property type="component" value="Chromosome"/>
</dbReference>
<feature type="transmembrane region" description="Helical" evidence="8">
    <location>
        <begin position="165"/>
        <end position="188"/>
    </location>
</feature>
<dbReference type="EMBL" id="CP139472">
    <property type="protein sequence ID" value="WPU48830.1"/>
    <property type="molecule type" value="Genomic_DNA"/>
</dbReference>
<evidence type="ECO:0000256" key="7">
    <source>
        <dbReference type="ARBA" id="ARBA00023136"/>
    </source>
</evidence>
<feature type="domain" description="Type II secretion system protein GspF" evidence="9">
    <location>
        <begin position="66"/>
        <end position="189"/>
    </location>
</feature>
<accession>E1V3I3</accession>
<keyword evidence="13" id="KW-1185">Reference proteome</keyword>
<dbReference type="PRINTS" id="PR00812">
    <property type="entry name" value="BCTERIALGSPF"/>
</dbReference>
<evidence type="ECO:0000313" key="13">
    <source>
        <dbReference type="Proteomes" id="UP001322512"/>
    </source>
</evidence>
<feature type="transmembrane region" description="Helical" evidence="8">
    <location>
        <begin position="365"/>
        <end position="390"/>
    </location>
</feature>
<reference evidence="10" key="1">
    <citation type="journal article" date="2010" name="Environ. Microbiol.">
        <title>A blueprint of ectoine metabolism from the genome of the industrial producer Halomonas elongata DSM 2581(T).</title>
        <authorList>
            <person name="Schwibbert K."/>
            <person name="Marin-Sanguino A."/>
            <person name="Bagyan I."/>
            <person name="Heidrich G."/>
            <person name="Lentzen G."/>
            <person name="Seitz H."/>
            <person name="Rampp M."/>
            <person name="Schuster S.C."/>
            <person name="Klenk H.P."/>
            <person name="Pfeiffer F."/>
            <person name="Oesterhelt D."/>
            <person name="Kunte H.J."/>
        </authorList>
    </citation>
    <scope>NUCLEOTIDE SEQUENCE</scope>
    <source>
        <strain evidence="10">Type strain: DSM 2581</strain>
    </source>
</reference>
<evidence type="ECO:0000313" key="10">
    <source>
        <dbReference type="EMBL" id="CBV42662.1"/>
    </source>
</evidence>
<dbReference type="EMBL" id="FN869568">
    <property type="protein sequence ID" value="CBV42662.1"/>
    <property type="molecule type" value="Genomic_DNA"/>
</dbReference>
<evidence type="ECO:0000256" key="3">
    <source>
        <dbReference type="ARBA" id="ARBA00022475"/>
    </source>
</evidence>
<dbReference type="PANTHER" id="PTHR30012">
    <property type="entry name" value="GENERAL SECRETION PATHWAY PROTEIN"/>
    <property type="match status" value="1"/>
</dbReference>
<proteinExistence type="inferred from homology"/>
<keyword evidence="3" id="KW-1003">Cell membrane</keyword>
<keyword evidence="5 8" id="KW-0812">Transmembrane</keyword>
<dbReference type="Proteomes" id="UP001322512">
    <property type="component" value="Chromosome"/>
</dbReference>
<dbReference type="Pfam" id="PF00482">
    <property type="entry name" value="T2SSF"/>
    <property type="match status" value="2"/>
</dbReference>
<evidence type="ECO:0000256" key="6">
    <source>
        <dbReference type="ARBA" id="ARBA00022989"/>
    </source>
</evidence>
<dbReference type="GO" id="GO:0005886">
    <property type="term" value="C:plasma membrane"/>
    <property type="evidence" value="ECO:0007669"/>
    <property type="project" value="UniProtKB-SubCell"/>
</dbReference>
<evidence type="ECO:0000256" key="8">
    <source>
        <dbReference type="SAM" id="Phobius"/>
    </source>
</evidence>
<dbReference type="STRING" id="768066.HELO_2778"/>
<evidence type="ECO:0000256" key="2">
    <source>
        <dbReference type="ARBA" id="ARBA00005745"/>
    </source>
</evidence>
<comment type="subcellular location">
    <subcellularLocation>
        <location evidence="1">Cell inner membrane</location>
        <topology evidence="1">Multi-pass membrane protein</topology>
    </subcellularLocation>
</comment>
<dbReference type="AlphaFoldDB" id="E1V3I3"/>
<dbReference type="HOGENOM" id="CLU_035032_2_1_6"/>
<sequence>MPTFLYQALDGDGRQHRGRLEAADEAAAARELQGQGLLVLDLKRGARLFGERRRPSAFTPAERVRFTQQLATLIAAGQPLDKALTTLHRQLRGARPRALLEALRDDVKAGRPISAALARHAETFSPFYVSLVRAGEASGVLDETLAQLGDDLERSQNLRGEVINAMIYPLFLVVGVIGSVALLLTYVVPQFVPIFRDLGVPLPSVTRAILATSGFLNDWGLVVLLALVGLPTLLLAARRRPQTRLAQDRWLLRLRGLGPLIQRLETARLARTLGTLLGNGVTLLSALAIARDVGVNHAIRDHLQRATEAVKGGERFAAALETPPLLPELAVQMIDVGEHSGTLAEMLNKVAETFDVETRRTIERLLAALVPTLTLVMTVLVAVIMFAIMLPLMSLTSHI</sequence>
<keyword evidence="7 8" id="KW-0472">Membrane</keyword>
<dbReference type="OrthoDB" id="9805682at2"/>
<dbReference type="PANTHER" id="PTHR30012:SF7">
    <property type="entry name" value="PROTEIN TRANSPORT PROTEIN HOFC HOMOLOG"/>
    <property type="match status" value="1"/>
</dbReference>
<keyword evidence="6 8" id="KW-1133">Transmembrane helix</keyword>
<evidence type="ECO:0000256" key="1">
    <source>
        <dbReference type="ARBA" id="ARBA00004429"/>
    </source>
</evidence>
<dbReference type="InterPro" id="IPR003004">
    <property type="entry name" value="GspF/PilC"/>
</dbReference>
<evidence type="ECO:0000313" key="11">
    <source>
        <dbReference type="EMBL" id="WPU48830.1"/>
    </source>
</evidence>
<dbReference type="InterPro" id="IPR042094">
    <property type="entry name" value="T2SS_GspF_sf"/>
</dbReference>
<reference evidence="11 13" key="4">
    <citation type="submission" date="2023-11" db="EMBL/GenBank/DDBJ databases">
        <title>MicrobeMod: A computational toolkit for identifying prokaryotic methylation and restriction-modification with nanopore sequencing.</title>
        <authorList>
            <person name="Crits-Christoph A."/>
            <person name="Kang S.C."/>
            <person name="Lee H."/>
            <person name="Ostrov N."/>
        </authorList>
    </citation>
    <scope>NUCLEOTIDE SEQUENCE [LARGE SCALE GENOMIC DNA]</scope>
    <source>
        <strain evidence="11 13">ATCC 33173</strain>
    </source>
</reference>
<keyword evidence="4" id="KW-0997">Cell inner membrane</keyword>
<dbReference type="InterPro" id="IPR018076">
    <property type="entry name" value="T2SS_GspF_dom"/>
</dbReference>
<feature type="domain" description="Type II secretion system protein GspF" evidence="9">
    <location>
        <begin position="270"/>
        <end position="391"/>
    </location>
</feature>
<evidence type="ECO:0000313" key="12">
    <source>
        <dbReference type="Proteomes" id="UP000008707"/>
    </source>
</evidence>
<dbReference type="GO" id="GO:0015628">
    <property type="term" value="P:protein secretion by the type II secretion system"/>
    <property type="evidence" value="ECO:0007669"/>
    <property type="project" value="TreeGrafter"/>
</dbReference>
<evidence type="ECO:0000259" key="9">
    <source>
        <dbReference type="Pfam" id="PF00482"/>
    </source>
</evidence>
<reference evidence="12" key="3">
    <citation type="journal article" date="2011" name="Environ. Microbiol.">
        <title>A blueprint of ectoine metabolism from the genome of the industrial producer Halomonas elongata DSM 2581(T).</title>
        <authorList>
            <person name="Schwibbert K."/>
            <person name="Marin-Sanguino A."/>
            <person name="Bagyan I."/>
            <person name="Heidrich G."/>
            <person name="Lentzen G."/>
            <person name="Seitz H."/>
            <person name="Rampp M."/>
            <person name="Schuster S.C."/>
            <person name="Klenk H.P."/>
            <person name="Pfeiffer F."/>
            <person name="Oesterhelt D."/>
            <person name="Kunte H.J."/>
        </authorList>
    </citation>
    <scope>NUCLEOTIDE SEQUENCE [LARGE SCALE GENOMIC DNA]</scope>
    <source>
        <strain evidence="12">ATCC 33173 / DSM 2581 / NBRC 15536 / NCIMB 2198 / 1H9</strain>
    </source>
</reference>
<organism evidence="10 12">
    <name type="scientific">Halomonas elongata (strain ATCC 33173 / DSM 2581 / NBRC 15536 / NCIMB 2198 / 1H9)</name>
    <dbReference type="NCBI Taxonomy" id="768066"/>
    <lineage>
        <taxon>Bacteria</taxon>
        <taxon>Pseudomonadati</taxon>
        <taxon>Pseudomonadota</taxon>
        <taxon>Gammaproteobacteria</taxon>
        <taxon>Oceanospirillales</taxon>
        <taxon>Halomonadaceae</taxon>
        <taxon>Halomonas</taxon>
    </lineage>
</organism>
<dbReference type="RefSeq" id="WP_013332534.1">
    <property type="nucleotide sequence ID" value="NC_014532.2"/>
</dbReference>
<dbReference type="GeneID" id="91010117"/>
<feature type="transmembrane region" description="Helical" evidence="8">
    <location>
        <begin position="219"/>
        <end position="237"/>
    </location>
</feature>
<evidence type="ECO:0000256" key="4">
    <source>
        <dbReference type="ARBA" id="ARBA00022519"/>
    </source>
</evidence>
<name>E1V3I3_HALED</name>
<comment type="similarity">
    <text evidence="2">Belongs to the GSP F family.</text>
</comment>